<dbReference type="GO" id="GO:0004177">
    <property type="term" value="F:aminopeptidase activity"/>
    <property type="evidence" value="ECO:0007669"/>
    <property type="project" value="UniProtKB-UniRule"/>
</dbReference>
<name>A0A7G9S0N9_9FIRM</name>
<evidence type="ECO:0000256" key="5">
    <source>
        <dbReference type="ARBA" id="ARBA00022801"/>
    </source>
</evidence>
<keyword evidence="5" id="KW-0378">Hydrolase</keyword>
<evidence type="ECO:0000313" key="9">
    <source>
        <dbReference type="Proteomes" id="UP000515928"/>
    </source>
</evidence>
<dbReference type="KEGG" id="eio:H9L01_03325"/>
<dbReference type="SUPFAM" id="SSF101821">
    <property type="entry name" value="Aminopeptidase/glucanase lid domain"/>
    <property type="match status" value="1"/>
</dbReference>
<comment type="cofactor">
    <cofactor evidence="7">
        <name>a divalent metal cation</name>
        <dbReference type="ChEBI" id="CHEBI:60240"/>
    </cofactor>
    <text evidence="7">Binds 2 divalent metal cations per subunit.</text>
</comment>
<evidence type="ECO:0000313" key="8">
    <source>
        <dbReference type="EMBL" id="QNN61414.1"/>
    </source>
</evidence>
<dbReference type="InterPro" id="IPR051464">
    <property type="entry name" value="Peptidase_M42_aminopept"/>
</dbReference>
<accession>A0A7G9S0N9</accession>
<sequence length="331" mass="36690">MNRLQELCALPAVSGDEKEIRDYLYDFYKSKDLGIIEDRLGSVFGVKKGNSNYNVMISSNMDESGMMISKINDNGSLEFIIVGLYKKAWLNDQFVTLLDRHHNKRSGIVLRKGDDFVIDAGFKTKGEAEEAGVLVGNFVVVTPRFESLNESVAANNLSNRAGIEVGLKLLESLEANALDFNLNVGGISHSVVGQRGAITATTAVNPDIAIVIDVAYVETWDDKDIFIRSFDKSLLPSQILKHDLYEAARSCGFNPQAHITDFPTDGSFIHKSLSGTPTVVVVIPVKYKDTIHNVIDTKYLDNITKVLNHYLISLNANHIVETQNCRGTRYE</sequence>
<proteinExistence type="inferred from homology"/>
<keyword evidence="2" id="KW-0031">Aminopeptidase</keyword>
<comment type="similarity">
    <text evidence="1 6">Belongs to the peptidase M42 family.</text>
</comment>
<dbReference type="GO" id="GO:0006508">
    <property type="term" value="P:proteolysis"/>
    <property type="evidence" value="ECO:0007669"/>
    <property type="project" value="UniProtKB-KW"/>
</dbReference>
<dbReference type="InterPro" id="IPR008007">
    <property type="entry name" value="Peptidase_M42"/>
</dbReference>
<dbReference type="PANTHER" id="PTHR32481:SF0">
    <property type="entry name" value="AMINOPEPTIDASE YPDE-RELATED"/>
    <property type="match status" value="1"/>
</dbReference>
<reference evidence="8 9" key="1">
    <citation type="submission" date="2020-08" db="EMBL/GenBank/DDBJ databases">
        <title>Genome sequence of Erysipelothrix inopinata DSM 15511T.</title>
        <authorList>
            <person name="Hyun D.-W."/>
            <person name="Bae J.-W."/>
        </authorList>
    </citation>
    <scope>NUCLEOTIDE SEQUENCE [LARGE SCALE GENOMIC DNA]</scope>
    <source>
        <strain evidence="8 9">DSM 15511</strain>
    </source>
</reference>
<dbReference type="RefSeq" id="WP_187534614.1">
    <property type="nucleotide sequence ID" value="NZ_CBCSHU010000006.1"/>
</dbReference>
<dbReference type="Proteomes" id="UP000515928">
    <property type="component" value="Chromosome"/>
</dbReference>
<dbReference type="EMBL" id="CP060715">
    <property type="protein sequence ID" value="QNN61414.1"/>
    <property type="molecule type" value="Genomic_DNA"/>
</dbReference>
<evidence type="ECO:0000256" key="7">
    <source>
        <dbReference type="PIRSR" id="PIRSR001123-2"/>
    </source>
</evidence>
<evidence type="ECO:0000256" key="3">
    <source>
        <dbReference type="ARBA" id="ARBA00022670"/>
    </source>
</evidence>
<organism evidence="8 9">
    <name type="scientific">Erysipelothrix inopinata</name>
    <dbReference type="NCBI Taxonomy" id="225084"/>
    <lineage>
        <taxon>Bacteria</taxon>
        <taxon>Bacillati</taxon>
        <taxon>Bacillota</taxon>
        <taxon>Erysipelotrichia</taxon>
        <taxon>Erysipelotrichales</taxon>
        <taxon>Erysipelotrichaceae</taxon>
        <taxon>Erysipelothrix</taxon>
    </lineage>
</organism>
<evidence type="ECO:0000256" key="2">
    <source>
        <dbReference type="ARBA" id="ARBA00022438"/>
    </source>
</evidence>
<evidence type="ECO:0000256" key="4">
    <source>
        <dbReference type="ARBA" id="ARBA00022723"/>
    </source>
</evidence>
<keyword evidence="9" id="KW-1185">Reference proteome</keyword>
<dbReference type="PANTHER" id="PTHR32481">
    <property type="entry name" value="AMINOPEPTIDASE"/>
    <property type="match status" value="1"/>
</dbReference>
<evidence type="ECO:0000256" key="1">
    <source>
        <dbReference type="ARBA" id="ARBA00006272"/>
    </source>
</evidence>
<dbReference type="Pfam" id="PF05343">
    <property type="entry name" value="Peptidase_M42"/>
    <property type="match status" value="1"/>
</dbReference>
<keyword evidence="3" id="KW-0645">Protease</keyword>
<evidence type="ECO:0008006" key="10">
    <source>
        <dbReference type="Google" id="ProtNLM"/>
    </source>
</evidence>
<dbReference type="InterPro" id="IPR023367">
    <property type="entry name" value="Peptidase_M42_dom2"/>
</dbReference>
<evidence type="ECO:0000256" key="6">
    <source>
        <dbReference type="PIRNR" id="PIRNR001123"/>
    </source>
</evidence>
<dbReference type="SUPFAM" id="SSF53187">
    <property type="entry name" value="Zn-dependent exopeptidases"/>
    <property type="match status" value="1"/>
</dbReference>
<gene>
    <name evidence="8" type="ORF">H9L01_03325</name>
</gene>
<dbReference type="AlphaFoldDB" id="A0A7G9S0N9"/>
<feature type="binding site" evidence="7">
    <location>
        <position position="213"/>
    </location>
    <ligand>
        <name>Zn(2+)</name>
        <dbReference type="ChEBI" id="CHEBI:29105"/>
        <label>1</label>
    </ligand>
</feature>
<dbReference type="Gene3D" id="2.40.30.40">
    <property type="entry name" value="Peptidase M42, domain 2"/>
    <property type="match status" value="1"/>
</dbReference>
<dbReference type="GO" id="GO:0046872">
    <property type="term" value="F:metal ion binding"/>
    <property type="evidence" value="ECO:0007669"/>
    <property type="project" value="UniProtKB-UniRule"/>
</dbReference>
<dbReference type="Gene3D" id="3.40.630.10">
    <property type="entry name" value="Zn peptidases"/>
    <property type="match status" value="1"/>
</dbReference>
<protein>
    <recommendedName>
        <fullName evidence="10">M42 family metallopeptidase</fullName>
    </recommendedName>
</protein>
<keyword evidence="4 7" id="KW-0479">Metal-binding</keyword>
<dbReference type="PIRSF" id="PIRSF001123">
    <property type="entry name" value="PepA_GA"/>
    <property type="match status" value="1"/>
</dbReference>